<dbReference type="AlphaFoldDB" id="W0AB60"/>
<keyword evidence="2" id="KW-1185">Reference proteome</keyword>
<dbReference type="STRING" id="1123269.NX02_10060"/>
<dbReference type="eggNOG" id="ENOG5033RJC">
    <property type="taxonomic scope" value="Bacteria"/>
</dbReference>
<dbReference type="Proteomes" id="UP000018851">
    <property type="component" value="Chromosome"/>
</dbReference>
<dbReference type="OrthoDB" id="9181378at2"/>
<sequence>MTKGSAPDLPQPKAFDLLASLAAFAQRHRVALNDPALIDRFTADARPRLAAALSDATLIHGSRTERLFEATVLSLGRFRMFKTEDIGRVHGATTARAPDFRVVLDDGEQWLIEVKNVRCRKPFKQRTSMSAAYLGSLQAYADMVGTPLKLAIFWSLWNIWTVISPDRFRRADGGLRVSMQDAVMANDFGRLGEVIIMTRSPLRLVLDADQAMPKSLSAQGLAQFIIGAARMFSGDTELTDPRDLRLAQILFMFGDWSIEEPVARMDGGAISGVEFLAHPEEPSDQGFDGIGWASRIFSRYFAEQTVDGDQVIQLHGEAAPEWFAPLANWDFKGSRLPLWLGHVVAGDGAGEPEPDAD</sequence>
<dbReference type="EMBL" id="CP006644">
    <property type="protein sequence ID" value="AHE53732.1"/>
    <property type="molecule type" value="Genomic_DNA"/>
</dbReference>
<proteinExistence type="predicted"/>
<evidence type="ECO:0000313" key="1">
    <source>
        <dbReference type="EMBL" id="AHE53732.1"/>
    </source>
</evidence>
<name>W0AB60_9SPHN</name>
<accession>W0AB60</accession>
<gene>
    <name evidence="1" type="ORF">NX02_10060</name>
</gene>
<dbReference type="HOGENOM" id="CLU_801355_0_0_5"/>
<evidence type="ECO:0000313" key="2">
    <source>
        <dbReference type="Proteomes" id="UP000018851"/>
    </source>
</evidence>
<reference evidence="1 2" key="1">
    <citation type="submission" date="2013-07" db="EMBL/GenBank/DDBJ databases">
        <title>Completed genome of Sphingomonas sanxanigenens NX02.</title>
        <authorList>
            <person name="Ma T."/>
            <person name="Huang H."/>
            <person name="Wu M."/>
            <person name="Li X."/>
            <person name="Li G."/>
        </authorList>
    </citation>
    <scope>NUCLEOTIDE SEQUENCE [LARGE SCALE GENOMIC DNA]</scope>
    <source>
        <strain evidence="1 2">NX02</strain>
    </source>
</reference>
<dbReference type="KEGG" id="ssan:NX02_10060"/>
<organism evidence="1 2">
    <name type="scientific">Sphingomonas sanxanigenens DSM 19645 = NX02</name>
    <dbReference type="NCBI Taxonomy" id="1123269"/>
    <lineage>
        <taxon>Bacteria</taxon>
        <taxon>Pseudomonadati</taxon>
        <taxon>Pseudomonadota</taxon>
        <taxon>Alphaproteobacteria</taxon>
        <taxon>Sphingomonadales</taxon>
        <taxon>Sphingomonadaceae</taxon>
        <taxon>Sphingomonas</taxon>
    </lineage>
</organism>
<protein>
    <submittedName>
        <fullName evidence="1">Uncharacterized protein</fullName>
    </submittedName>
</protein>
<dbReference type="RefSeq" id="WP_025291964.1">
    <property type="nucleotide sequence ID" value="NZ_CP006644.1"/>
</dbReference>